<keyword evidence="7" id="KW-0472">Membrane</keyword>
<name>A0A165DWB6_9APHY</name>
<evidence type="ECO:0000256" key="4">
    <source>
        <dbReference type="ARBA" id="ARBA00023010"/>
    </source>
</evidence>
<sequence>MTDSLYTSYAEVLSLCTKSKDDLNKILDHEQGFAARIHRLCRDQFAQSVAGKPPQEPLTPELEALRMERDTWALVQMLMSHRRTTGRPHTDARRLLQSNPYTPPSTLAQSIIAASPVLSELFVVREWLQQTAPVPEVSNAGALNGYWRFTKIAIMQGLRTGQRTAGIVTEMDPDAVNRGGADARGLAGDDASDEKELLHMLFMLVRAGRLAEAAQLCRRAKQPWRAASLNGSLLLRWRALAKGCPGEEDSADGMDLDEGWTGNVRRKLWKTTCTRAALNPALSTTERALYAALAPSPQTAASLKAACRTWSDHLWALISVACEDRLTAAFASLEHNSFWEGGLAAVDTMETPESTAAMDGMEVDDAVWEQEVVSALESLQNTIVEEGPPADNPFHVTQLQVILNRADALMDGYAKELQAKSLNANSTEYPAMTRFFAHLCLYFRMLDIAVSPGAIQVILEAYLQVLEARGERELIAMYAAAMGTNAVDRYASFLTSLDVSVSISDRRAALARARDHGLDMQRVAEATTQRTIAMTMEQLPGAEGPLPSAEEMAAAPSDVEMMLVRAIEWTTFMESTYKFALERTNAVLRYLLARGRLQPARRLIGMLPRELAQINEPEKDATDYLHYRMFFVAWDSLAKVEECRDLESSQTSREGRAAWLNAYKDRLRYAREQVKKLLTEAWLIVGNKSPSDPRRREFARIRQIYVPELIIRLHNLLVEARRHFPESLKHALLFANIVADSRYKLTEDFVASQDGKRLGEYLMNVRGAVLAGLEHGGSDPYRVLH</sequence>
<reference evidence="8 9" key="1">
    <citation type="journal article" date="2016" name="Mol. Biol. Evol.">
        <title>Comparative Genomics of Early-Diverging Mushroom-Forming Fungi Provides Insights into the Origins of Lignocellulose Decay Capabilities.</title>
        <authorList>
            <person name="Nagy L.G."/>
            <person name="Riley R."/>
            <person name="Tritt A."/>
            <person name="Adam C."/>
            <person name="Daum C."/>
            <person name="Floudas D."/>
            <person name="Sun H."/>
            <person name="Yadav J.S."/>
            <person name="Pangilinan J."/>
            <person name="Larsson K.H."/>
            <person name="Matsuura K."/>
            <person name="Barry K."/>
            <person name="Labutti K."/>
            <person name="Kuo R."/>
            <person name="Ohm R.A."/>
            <person name="Bhattacharya S.S."/>
            <person name="Shirouzu T."/>
            <person name="Yoshinaga Y."/>
            <person name="Martin F.M."/>
            <person name="Grigoriev I.V."/>
            <person name="Hibbett D.S."/>
        </authorList>
    </citation>
    <scope>NUCLEOTIDE SEQUENCE [LARGE SCALE GENOMIC DNA]</scope>
    <source>
        <strain evidence="8 9">93-53</strain>
    </source>
</reference>
<dbReference type="GO" id="GO:0000973">
    <property type="term" value="P:post-transcriptional tethering of RNA polymerase II gene DNA at nuclear periphery"/>
    <property type="evidence" value="ECO:0007669"/>
    <property type="project" value="TreeGrafter"/>
</dbReference>
<dbReference type="Gene3D" id="1.20.190.50">
    <property type="match status" value="1"/>
</dbReference>
<evidence type="ECO:0000256" key="7">
    <source>
        <dbReference type="RuleBase" id="RU365072"/>
    </source>
</evidence>
<dbReference type="GO" id="GO:0006406">
    <property type="term" value="P:mRNA export from nucleus"/>
    <property type="evidence" value="ECO:0007669"/>
    <property type="project" value="TreeGrafter"/>
</dbReference>
<evidence type="ECO:0000256" key="6">
    <source>
        <dbReference type="ARBA" id="ARBA00023242"/>
    </source>
</evidence>
<dbReference type="STRING" id="1314785.A0A165DWB6"/>
<dbReference type="PANTHER" id="PTHR13003:SF2">
    <property type="entry name" value="NUCLEAR PORE COMPLEX PROTEIN NUP107"/>
    <property type="match status" value="1"/>
</dbReference>
<dbReference type="InParanoid" id="A0A165DWB6"/>
<dbReference type="GeneID" id="63826114"/>
<evidence type="ECO:0000256" key="1">
    <source>
        <dbReference type="ARBA" id="ARBA00022448"/>
    </source>
</evidence>
<comment type="subcellular location">
    <subcellularLocation>
        <location evidence="7">Nucleus</location>
        <location evidence="7">Nuclear pore complex</location>
    </subcellularLocation>
    <subcellularLocation>
        <location evidence="7">Nucleus membrane</location>
    </subcellularLocation>
</comment>
<dbReference type="GO" id="GO:0006606">
    <property type="term" value="P:protein import into nucleus"/>
    <property type="evidence" value="ECO:0007669"/>
    <property type="project" value="TreeGrafter"/>
</dbReference>
<dbReference type="FunCoup" id="A0A165DWB6">
    <property type="interactions" value="629"/>
</dbReference>
<evidence type="ECO:0000256" key="3">
    <source>
        <dbReference type="ARBA" id="ARBA00022927"/>
    </source>
</evidence>
<dbReference type="AlphaFoldDB" id="A0A165DWB6"/>
<dbReference type="PANTHER" id="PTHR13003">
    <property type="entry name" value="NUP107-RELATED"/>
    <property type="match status" value="1"/>
</dbReference>
<evidence type="ECO:0000313" key="9">
    <source>
        <dbReference type="Proteomes" id="UP000076871"/>
    </source>
</evidence>
<protein>
    <recommendedName>
        <fullName evidence="7">Nuclear pore complex protein</fullName>
    </recommendedName>
</protein>
<gene>
    <name evidence="8" type="ORF">LAESUDRAFT_726702</name>
</gene>
<keyword evidence="1 7" id="KW-0813">Transport</keyword>
<keyword evidence="4 7" id="KW-0811">Translocation</keyword>
<keyword evidence="6 7" id="KW-0539">Nucleus</keyword>
<dbReference type="GO" id="GO:0017056">
    <property type="term" value="F:structural constituent of nuclear pore"/>
    <property type="evidence" value="ECO:0007669"/>
    <property type="project" value="UniProtKB-UniRule"/>
</dbReference>
<keyword evidence="2" id="KW-0509">mRNA transport</keyword>
<dbReference type="Pfam" id="PF04121">
    <property type="entry name" value="Nup84_Nup100"/>
    <property type="match status" value="1"/>
</dbReference>
<dbReference type="EMBL" id="KV427628">
    <property type="protein sequence ID" value="KZT05763.1"/>
    <property type="molecule type" value="Genomic_DNA"/>
</dbReference>
<keyword evidence="3" id="KW-0653">Protein transport</keyword>
<comment type="function">
    <text evidence="7">Functions as a component of the nuclear pore complex (NPC).</text>
</comment>
<dbReference type="OrthoDB" id="3098at2759"/>
<comment type="subunit">
    <text evidence="7">Part of the nuclear pore complex (NPC).</text>
</comment>
<dbReference type="InterPro" id="IPR007252">
    <property type="entry name" value="Nup84/Nup107"/>
</dbReference>
<organism evidence="8 9">
    <name type="scientific">Laetiporus sulphureus 93-53</name>
    <dbReference type="NCBI Taxonomy" id="1314785"/>
    <lineage>
        <taxon>Eukaryota</taxon>
        <taxon>Fungi</taxon>
        <taxon>Dikarya</taxon>
        <taxon>Basidiomycota</taxon>
        <taxon>Agaricomycotina</taxon>
        <taxon>Agaricomycetes</taxon>
        <taxon>Polyporales</taxon>
        <taxon>Laetiporus</taxon>
    </lineage>
</organism>
<accession>A0A165DWB6</accession>
<dbReference type="GO" id="GO:0031965">
    <property type="term" value="C:nuclear membrane"/>
    <property type="evidence" value="ECO:0007669"/>
    <property type="project" value="UniProtKB-SubCell"/>
</dbReference>
<evidence type="ECO:0000256" key="5">
    <source>
        <dbReference type="ARBA" id="ARBA00023132"/>
    </source>
</evidence>
<dbReference type="RefSeq" id="XP_040763503.1">
    <property type="nucleotide sequence ID" value="XM_040909085.1"/>
</dbReference>
<dbReference type="Proteomes" id="UP000076871">
    <property type="component" value="Unassembled WGS sequence"/>
</dbReference>
<evidence type="ECO:0000313" key="8">
    <source>
        <dbReference type="EMBL" id="KZT05763.1"/>
    </source>
</evidence>
<proteinExistence type="inferred from homology"/>
<dbReference type="GO" id="GO:0031080">
    <property type="term" value="C:nuclear pore outer ring"/>
    <property type="evidence" value="ECO:0007669"/>
    <property type="project" value="TreeGrafter"/>
</dbReference>
<keyword evidence="5 7" id="KW-0906">Nuclear pore complex</keyword>
<comment type="similarity">
    <text evidence="7">Belongs to the nucleoporin Nup84/Nup107 family.</text>
</comment>
<evidence type="ECO:0000256" key="2">
    <source>
        <dbReference type="ARBA" id="ARBA00022816"/>
    </source>
</evidence>
<dbReference type="Gene3D" id="1.10.3450.20">
    <property type="match status" value="1"/>
</dbReference>
<keyword evidence="9" id="KW-1185">Reference proteome</keyword>